<dbReference type="Pfam" id="PF00293">
    <property type="entry name" value="NUDIX"/>
    <property type="match status" value="1"/>
</dbReference>
<accession>A0ABY7JRV5</accession>
<dbReference type="PROSITE" id="PS51462">
    <property type="entry name" value="NUDIX"/>
    <property type="match status" value="1"/>
</dbReference>
<evidence type="ECO:0000313" key="14">
    <source>
        <dbReference type="Proteomes" id="UP001164693"/>
    </source>
</evidence>
<dbReference type="PANTHER" id="PTHR47707:SF1">
    <property type="entry name" value="NUDIX HYDROLASE FAMILY PROTEIN"/>
    <property type="match status" value="1"/>
</dbReference>
<dbReference type="InterPro" id="IPR020476">
    <property type="entry name" value="Nudix_hydrolase"/>
</dbReference>
<dbReference type="EMBL" id="CP097463">
    <property type="protein sequence ID" value="WAX55286.1"/>
    <property type="molecule type" value="Genomic_DNA"/>
</dbReference>
<evidence type="ECO:0000259" key="12">
    <source>
        <dbReference type="PROSITE" id="PS51462"/>
    </source>
</evidence>
<keyword evidence="8" id="KW-0460">Magnesium</keyword>
<dbReference type="InterPro" id="IPR047127">
    <property type="entry name" value="MutT-like"/>
</dbReference>
<dbReference type="EC" id="3.6.1.55" evidence="11"/>
<comment type="similarity">
    <text evidence="2">Belongs to the Nudix hydrolase family.</text>
</comment>
<keyword evidence="14" id="KW-1185">Reference proteome</keyword>
<gene>
    <name evidence="13" type="ORF">M6B22_12070</name>
</gene>
<keyword evidence="9" id="KW-0234">DNA repair</keyword>
<dbReference type="Proteomes" id="UP001164693">
    <property type="component" value="Chromosome"/>
</dbReference>
<evidence type="ECO:0000256" key="2">
    <source>
        <dbReference type="ARBA" id="ARBA00005582"/>
    </source>
</evidence>
<dbReference type="PANTHER" id="PTHR47707">
    <property type="entry name" value="8-OXO-DGTP DIPHOSPHATASE"/>
    <property type="match status" value="1"/>
</dbReference>
<keyword evidence="6" id="KW-0227">DNA damage</keyword>
<evidence type="ECO:0000256" key="9">
    <source>
        <dbReference type="ARBA" id="ARBA00023204"/>
    </source>
</evidence>
<keyword evidence="4" id="KW-0235">DNA replication</keyword>
<evidence type="ECO:0000256" key="7">
    <source>
        <dbReference type="ARBA" id="ARBA00022801"/>
    </source>
</evidence>
<evidence type="ECO:0000256" key="6">
    <source>
        <dbReference type="ARBA" id="ARBA00022763"/>
    </source>
</evidence>
<proteinExistence type="inferred from homology"/>
<reference evidence="13" key="1">
    <citation type="submission" date="2022-05" db="EMBL/GenBank/DDBJ databases">
        <title>Jatrophihabitans sp. SB3-54 whole genome sequence.</title>
        <authorList>
            <person name="Suh M.K."/>
            <person name="Eom M.K."/>
            <person name="Kim J.S."/>
            <person name="Kim H.S."/>
            <person name="Do H.E."/>
            <person name="Shin Y.K."/>
            <person name="Lee J.-S."/>
        </authorList>
    </citation>
    <scope>NUCLEOTIDE SEQUENCE</scope>
    <source>
        <strain evidence="13">SB3-54</strain>
    </source>
</reference>
<comment type="cofactor">
    <cofactor evidence="1">
        <name>Mg(2+)</name>
        <dbReference type="ChEBI" id="CHEBI:18420"/>
    </cofactor>
</comment>
<dbReference type="InterPro" id="IPR000086">
    <property type="entry name" value="NUDIX_hydrolase_dom"/>
</dbReference>
<keyword evidence="3" id="KW-0515">Mutator protein</keyword>
<keyword evidence="5" id="KW-0479">Metal-binding</keyword>
<sequence>MTRGSGCDRRGTGPADLPVVVGAAIVRAGSVLAARRSAPPALAGRWEFPGGKVEDGESDADALTRECREELGVDVEVGTQLARATVRDVLELRVYRCTLRAGEPVALQDHDELRWVGASELGGLDWLPADRPAVAAVGPLLGP</sequence>
<evidence type="ECO:0000256" key="11">
    <source>
        <dbReference type="ARBA" id="ARBA00038905"/>
    </source>
</evidence>
<evidence type="ECO:0000256" key="3">
    <source>
        <dbReference type="ARBA" id="ARBA00022457"/>
    </source>
</evidence>
<name>A0ABY7JRV5_9ACTN</name>
<dbReference type="Gene3D" id="3.90.79.10">
    <property type="entry name" value="Nucleoside Triphosphate Pyrophosphohydrolase"/>
    <property type="match status" value="1"/>
</dbReference>
<evidence type="ECO:0000256" key="4">
    <source>
        <dbReference type="ARBA" id="ARBA00022705"/>
    </source>
</evidence>
<evidence type="ECO:0000256" key="5">
    <source>
        <dbReference type="ARBA" id="ARBA00022723"/>
    </source>
</evidence>
<dbReference type="CDD" id="cd03425">
    <property type="entry name" value="NUDIX_MutT_NudA_like"/>
    <property type="match status" value="1"/>
</dbReference>
<dbReference type="InterPro" id="IPR015797">
    <property type="entry name" value="NUDIX_hydrolase-like_dom_sf"/>
</dbReference>
<evidence type="ECO:0000256" key="8">
    <source>
        <dbReference type="ARBA" id="ARBA00022842"/>
    </source>
</evidence>
<keyword evidence="7" id="KW-0378">Hydrolase</keyword>
<organism evidence="13 14">
    <name type="scientific">Jatrophihabitans cynanchi</name>
    <dbReference type="NCBI Taxonomy" id="2944128"/>
    <lineage>
        <taxon>Bacteria</taxon>
        <taxon>Bacillati</taxon>
        <taxon>Actinomycetota</taxon>
        <taxon>Actinomycetes</taxon>
        <taxon>Jatrophihabitantales</taxon>
        <taxon>Jatrophihabitantaceae</taxon>
        <taxon>Jatrophihabitans</taxon>
    </lineage>
</organism>
<evidence type="ECO:0000313" key="13">
    <source>
        <dbReference type="EMBL" id="WAX55286.1"/>
    </source>
</evidence>
<comment type="catalytic activity">
    <reaction evidence="10">
        <text>8-oxo-dGTP + H2O = 8-oxo-dGMP + diphosphate + H(+)</text>
        <dbReference type="Rhea" id="RHEA:31575"/>
        <dbReference type="ChEBI" id="CHEBI:15377"/>
        <dbReference type="ChEBI" id="CHEBI:15378"/>
        <dbReference type="ChEBI" id="CHEBI:33019"/>
        <dbReference type="ChEBI" id="CHEBI:63224"/>
        <dbReference type="ChEBI" id="CHEBI:77896"/>
        <dbReference type="EC" id="3.6.1.55"/>
    </reaction>
</comment>
<evidence type="ECO:0000256" key="10">
    <source>
        <dbReference type="ARBA" id="ARBA00035861"/>
    </source>
</evidence>
<dbReference type="PRINTS" id="PR00502">
    <property type="entry name" value="NUDIXFAMILY"/>
</dbReference>
<protein>
    <recommendedName>
        <fullName evidence="11">8-oxo-dGTP diphosphatase</fullName>
        <ecNumber evidence="11">3.6.1.55</ecNumber>
    </recommendedName>
</protein>
<dbReference type="SUPFAM" id="SSF55811">
    <property type="entry name" value="Nudix"/>
    <property type="match status" value="1"/>
</dbReference>
<dbReference type="RefSeq" id="WP_269441791.1">
    <property type="nucleotide sequence ID" value="NZ_CP097463.1"/>
</dbReference>
<feature type="domain" description="Nudix hydrolase" evidence="12">
    <location>
        <begin position="16"/>
        <end position="141"/>
    </location>
</feature>
<evidence type="ECO:0000256" key="1">
    <source>
        <dbReference type="ARBA" id="ARBA00001946"/>
    </source>
</evidence>